<name>A0A851HXL4_9GAMM</name>
<evidence type="ECO:0000256" key="5">
    <source>
        <dbReference type="SAM" id="SignalP"/>
    </source>
</evidence>
<keyword evidence="2 4" id="KW-0472">Membrane</keyword>
<evidence type="ECO:0000313" key="8">
    <source>
        <dbReference type="Proteomes" id="UP000536442"/>
    </source>
</evidence>
<feature type="domain" description="Pyrrolo-quinoline quinone repeat" evidence="6">
    <location>
        <begin position="49"/>
        <end position="105"/>
    </location>
</feature>
<feature type="chain" id="PRO_5033183786" description="Outer membrane protein assembly factor BamB" evidence="5">
    <location>
        <begin position="25"/>
        <end position="391"/>
    </location>
</feature>
<dbReference type="HAMAP" id="MF_00923">
    <property type="entry name" value="OM_assembly_BamB"/>
    <property type="match status" value="1"/>
</dbReference>
<evidence type="ECO:0000256" key="4">
    <source>
        <dbReference type="HAMAP-Rule" id="MF_00923"/>
    </source>
</evidence>
<dbReference type="GO" id="GO:0009279">
    <property type="term" value="C:cell outer membrane"/>
    <property type="evidence" value="ECO:0007669"/>
    <property type="project" value="UniProtKB-SubCell"/>
</dbReference>
<reference evidence="7 8" key="1">
    <citation type="submission" date="2020-03" db="EMBL/GenBank/DDBJ databases">
        <title>Metagenomic, metatranscriptomic, and metabolomic analyses revealed the key microbes and metabolic features during the fermentation of ganjang, Korean traditional soy sauce.</title>
        <authorList>
            <person name="Chun B.H."/>
            <person name="Jeon C.O."/>
        </authorList>
    </citation>
    <scope>NUCLEOTIDE SEQUENCE [LARGE SCALE GENOMIC DNA]</scope>
    <source>
        <strain evidence="7 8">KG14</strain>
    </source>
</reference>
<dbReference type="Gene3D" id="2.130.10.10">
    <property type="entry name" value="YVTN repeat-like/Quinoprotein amine dehydrogenase"/>
    <property type="match status" value="1"/>
</dbReference>
<keyword evidence="3 4" id="KW-0998">Cell outer membrane</keyword>
<keyword evidence="4" id="KW-0564">Palmitate</keyword>
<gene>
    <name evidence="4 7" type="primary">bamB</name>
    <name evidence="7" type="ORF">HLV39_04315</name>
</gene>
<dbReference type="GO" id="GO:0051205">
    <property type="term" value="P:protein insertion into membrane"/>
    <property type="evidence" value="ECO:0007669"/>
    <property type="project" value="UniProtKB-UniRule"/>
</dbReference>
<dbReference type="EMBL" id="JABEVQ010000002">
    <property type="protein sequence ID" value="NWN90721.1"/>
    <property type="molecule type" value="Genomic_DNA"/>
</dbReference>
<organism evidence="7 8">
    <name type="scientific">Marinobacter adhaerens</name>
    <dbReference type="NCBI Taxonomy" id="1033846"/>
    <lineage>
        <taxon>Bacteria</taxon>
        <taxon>Pseudomonadati</taxon>
        <taxon>Pseudomonadota</taxon>
        <taxon>Gammaproteobacteria</taxon>
        <taxon>Pseudomonadales</taxon>
        <taxon>Marinobacteraceae</taxon>
        <taxon>Marinobacter</taxon>
    </lineage>
</organism>
<comment type="function">
    <text evidence="4">Part of the outer membrane protein assembly complex, which is involved in assembly and insertion of beta-barrel proteins into the outer membrane.</text>
</comment>
<dbReference type="InterPro" id="IPR015943">
    <property type="entry name" value="WD40/YVTN_repeat-like_dom_sf"/>
</dbReference>
<comment type="subunit">
    <text evidence="4">Part of the Bam complex.</text>
</comment>
<sequence length="391" mass="42165">MRLARGSFFRHGVFLVLGAALALAGCSTTDTFEQPAPVPEVKDRSVDFKTVWKMSVGDGHDGDFLYLAPLNAGDTVYAASADGELVSVDAESGKLHWKRDLKERVFAGVGGDRQQLYLVTREADLIALSREGGEELWRRSLPTEALAAPQSNGGIVVAQTTDGRVLAFDADSGEKRWQYDGVVPALSLRAAAAPLVGGDVVIASFSNGKIMALSAEAGQPLWQYEVGQPQGRTELERLVDVAGQPLVLDTAIMVSGYQGKLALIDIRTGQEIWSRKASSLHAPMIGGGNIYLSAANGDIIAYRGSDRRELWRQDKLSWRQPTQPAVVEDYLVVGDYEGYLHVLSADDGSLAGQTRYDGDGLRVSLQRLANGNLMVFGNGGKLSALTLRERD</sequence>
<dbReference type="AlphaFoldDB" id="A0A851HXL4"/>
<dbReference type="InterPro" id="IPR017687">
    <property type="entry name" value="BamB"/>
</dbReference>
<dbReference type="SUPFAM" id="SSF50998">
    <property type="entry name" value="Quinoprotein alcohol dehydrogenase-like"/>
    <property type="match status" value="1"/>
</dbReference>
<evidence type="ECO:0000256" key="2">
    <source>
        <dbReference type="ARBA" id="ARBA00023136"/>
    </source>
</evidence>
<comment type="similarity">
    <text evidence="4">Belongs to the BamB family.</text>
</comment>
<protein>
    <recommendedName>
        <fullName evidence="4">Outer membrane protein assembly factor BamB</fullName>
    </recommendedName>
</protein>
<evidence type="ECO:0000256" key="3">
    <source>
        <dbReference type="ARBA" id="ARBA00023237"/>
    </source>
</evidence>
<keyword evidence="1 4" id="KW-0732">Signal</keyword>
<evidence type="ECO:0000256" key="1">
    <source>
        <dbReference type="ARBA" id="ARBA00022729"/>
    </source>
</evidence>
<evidence type="ECO:0000259" key="6">
    <source>
        <dbReference type="Pfam" id="PF13360"/>
    </source>
</evidence>
<dbReference type="Proteomes" id="UP000536442">
    <property type="component" value="Unassembled WGS sequence"/>
</dbReference>
<keyword evidence="4" id="KW-0449">Lipoprotein</keyword>
<accession>A0A851HXL4</accession>
<dbReference type="PROSITE" id="PS51257">
    <property type="entry name" value="PROKAR_LIPOPROTEIN"/>
    <property type="match status" value="1"/>
</dbReference>
<proteinExistence type="inferred from homology"/>
<feature type="signal peptide" evidence="5">
    <location>
        <begin position="1"/>
        <end position="24"/>
    </location>
</feature>
<comment type="subcellular location">
    <subcellularLocation>
        <location evidence="4">Cell outer membrane</location>
        <topology evidence="4">Lipid-anchor</topology>
    </subcellularLocation>
</comment>
<dbReference type="Pfam" id="PF13360">
    <property type="entry name" value="PQQ_2"/>
    <property type="match status" value="2"/>
</dbReference>
<dbReference type="InterPro" id="IPR002372">
    <property type="entry name" value="PQQ_rpt_dom"/>
</dbReference>
<dbReference type="SMART" id="SM00564">
    <property type="entry name" value="PQQ"/>
    <property type="match status" value="6"/>
</dbReference>
<comment type="caution">
    <text evidence="7">The sequence shown here is derived from an EMBL/GenBank/DDBJ whole genome shotgun (WGS) entry which is preliminary data.</text>
</comment>
<dbReference type="NCBIfam" id="TIGR03300">
    <property type="entry name" value="assembly_YfgL"/>
    <property type="match status" value="1"/>
</dbReference>
<dbReference type="GO" id="GO:0043165">
    <property type="term" value="P:Gram-negative-bacterium-type cell outer membrane assembly"/>
    <property type="evidence" value="ECO:0007669"/>
    <property type="project" value="UniProtKB-UniRule"/>
</dbReference>
<dbReference type="PANTHER" id="PTHR34512:SF30">
    <property type="entry name" value="OUTER MEMBRANE PROTEIN ASSEMBLY FACTOR BAMB"/>
    <property type="match status" value="1"/>
</dbReference>
<feature type="domain" description="Pyrrolo-quinoline quinone repeat" evidence="6">
    <location>
        <begin position="106"/>
        <end position="313"/>
    </location>
</feature>
<dbReference type="PANTHER" id="PTHR34512">
    <property type="entry name" value="CELL SURFACE PROTEIN"/>
    <property type="match status" value="1"/>
</dbReference>
<keyword evidence="8" id="KW-1185">Reference proteome</keyword>
<evidence type="ECO:0000313" key="7">
    <source>
        <dbReference type="EMBL" id="NWN90721.1"/>
    </source>
</evidence>
<dbReference type="InterPro" id="IPR018391">
    <property type="entry name" value="PQQ_b-propeller_rpt"/>
</dbReference>
<dbReference type="InterPro" id="IPR011047">
    <property type="entry name" value="Quinoprotein_ADH-like_sf"/>
</dbReference>